<dbReference type="RefSeq" id="WP_155864114.1">
    <property type="nucleotide sequence ID" value="NZ_WFIY01000004.1"/>
</dbReference>
<reference evidence="2 3" key="1">
    <citation type="submission" date="2019-10" db="EMBL/GenBank/DDBJ databases">
        <title>Genome Sequences from Six Type Strain Members of the Archaeal Family Sulfolobaceae: Acidianus ambivalens, Acidianus infernus, Metallosphaera prunae, Stygiolobus azoricus, Sulfolobus metallicus, and Sulfurisphaera ohwakuensis.</title>
        <authorList>
            <person name="Counts J.A."/>
            <person name="Kelly R.M."/>
        </authorList>
    </citation>
    <scope>NUCLEOTIDE SEQUENCE [LARGE SCALE GENOMIC DNA]</scope>
    <source>
        <strain evidence="2 3">DSM 3191</strain>
    </source>
</reference>
<dbReference type="GO" id="GO:0006465">
    <property type="term" value="P:signal peptide processing"/>
    <property type="evidence" value="ECO:0007669"/>
    <property type="project" value="InterPro"/>
</dbReference>
<dbReference type="InterPro" id="IPR019533">
    <property type="entry name" value="Peptidase_S26"/>
</dbReference>
<evidence type="ECO:0000313" key="2">
    <source>
        <dbReference type="EMBL" id="MUM65692.1"/>
    </source>
</evidence>
<proteinExistence type="predicted"/>
<keyword evidence="1" id="KW-1133">Transmembrane helix</keyword>
<dbReference type="GO" id="GO:0004252">
    <property type="term" value="F:serine-type endopeptidase activity"/>
    <property type="evidence" value="ECO:0007669"/>
    <property type="project" value="InterPro"/>
</dbReference>
<feature type="transmembrane region" description="Helical" evidence="1">
    <location>
        <begin position="314"/>
        <end position="335"/>
    </location>
</feature>
<organism evidence="2 3">
    <name type="scientific">Acidianus infernus</name>
    <dbReference type="NCBI Taxonomy" id="12915"/>
    <lineage>
        <taxon>Archaea</taxon>
        <taxon>Thermoproteota</taxon>
        <taxon>Thermoprotei</taxon>
        <taxon>Sulfolobales</taxon>
        <taxon>Sulfolobaceae</taxon>
        <taxon>Acidianus</taxon>
    </lineage>
</organism>
<accession>A0A6A9QEI3</accession>
<name>A0A6A9QEI3_ACIIN</name>
<comment type="caution">
    <text evidence="2">The sequence shown here is derived from an EMBL/GenBank/DDBJ whole genome shotgun (WGS) entry which is preliminary data.</text>
</comment>
<dbReference type="EMBL" id="WFIY01000004">
    <property type="protein sequence ID" value="MUM65692.1"/>
    <property type="molecule type" value="Genomic_DNA"/>
</dbReference>
<gene>
    <name evidence="2" type="ORF">D1867_10655</name>
</gene>
<keyword evidence="3" id="KW-1185">Reference proteome</keyword>
<dbReference type="Proteomes" id="UP000440125">
    <property type="component" value="Unassembled WGS sequence"/>
</dbReference>
<dbReference type="OrthoDB" id="4822at2157"/>
<sequence>MLRAIAYIFLSLLLISIAFSLISQYFFGLPYGWNIEATNSMVPELNPGCIVFIMPLLGKPHIGEIVAYKPPFYNHYIVHEIIEEKACGYITKGIHNKFPDPWIVKPYWIKGFVPVILGRPLSIPYIGYAISTVDTTQGKIYALITIFGIYILLEIIDKNKIEIMQRKQYNKLNTKLIFSTLFVLFFIVFFVIFSVNTILTRAQWTSTCAPSFLTKKEIGVSFKIGVLPECKNITLVLPVNVSKFIFKFPLAILFYSNTSNLQLIGNKTICHSSNITFMLNSGKGGFKSTNVGFLIVPELLPYCIMEGLFSFNPLLFLVVYSAFLSSIILGIIIIISKLLSLSY</sequence>
<dbReference type="InterPro" id="IPR036286">
    <property type="entry name" value="LexA/Signal_pep-like_sf"/>
</dbReference>
<dbReference type="SUPFAM" id="SSF51306">
    <property type="entry name" value="LexA/Signal peptidase"/>
    <property type="match status" value="1"/>
</dbReference>
<dbReference type="AlphaFoldDB" id="A0A6A9QEI3"/>
<evidence type="ECO:0008006" key="4">
    <source>
        <dbReference type="Google" id="ProtNLM"/>
    </source>
</evidence>
<dbReference type="CDD" id="cd06530">
    <property type="entry name" value="S26_SPase_I"/>
    <property type="match status" value="1"/>
</dbReference>
<keyword evidence="1" id="KW-0472">Membrane</keyword>
<keyword evidence="1" id="KW-0812">Transmembrane</keyword>
<evidence type="ECO:0000256" key="1">
    <source>
        <dbReference type="SAM" id="Phobius"/>
    </source>
</evidence>
<feature type="transmembrane region" description="Helical" evidence="1">
    <location>
        <begin position="140"/>
        <end position="156"/>
    </location>
</feature>
<evidence type="ECO:0000313" key="3">
    <source>
        <dbReference type="Proteomes" id="UP000440125"/>
    </source>
</evidence>
<feature type="transmembrane region" description="Helical" evidence="1">
    <location>
        <begin position="176"/>
        <end position="195"/>
    </location>
</feature>
<protein>
    <recommendedName>
        <fullName evidence="4">Signal peptidase I</fullName>
    </recommendedName>
</protein>